<accession>A0ABS6E8S8</accession>
<dbReference type="RefSeq" id="WP_216521032.1">
    <property type="nucleotide sequence ID" value="NZ_JAHLPM010000014.1"/>
</dbReference>
<comment type="caution">
    <text evidence="1">The sequence shown here is derived from an EMBL/GenBank/DDBJ whole genome shotgun (WGS) entry which is preliminary data.</text>
</comment>
<sequence>MKEITYSQVGDYLLSDLALPKTEHAAIGKYGMLRHT</sequence>
<gene>
    <name evidence="1" type="ORF">KQI42_14960</name>
</gene>
<protein>
    <submittedName>
        <fullName evidence="1">TnpV protein</fullName>
    </submittedName>
</protein>
<evidence type="ECO:0000313" key="1">
    <source>
        <dbReference type="EMBL" id="MBU5439322.1"/>
    </source>
</evidence>
<reference evidence="1 2" key="1">
    <citation type="submission" date="2021-06" db="EMBL/GenBank/DDBJ databases">
        <authorList>
            <person name="Sun Q."/>
            <person name="Li D."/>
        </authorList>
    </citation>
    <scope>NUCLEOTIDE SEQUENCE [LARGE SCALE GENOMIC DNA]</scope>
    <source>
        <strain evidence="1 2">MSJ-40</strain>
    </source>
</reference>
<name>A0ABS6E8S8_9FIRM</name>
<dbReference type="Proteomes" id="UP000749471">
    <property type="component" value="Unassembled WGS sequence"/>
</dbReference>
<proteinExistence type="predicted"/>
<organism evidence="1 2">
    <name type="scientific">Tissierella simiarum</name>
    <dbReference type="NCBI Taxonomy" id="2841534"/>
    <lineage>
        <taxon>Bacteria</taxon>
        <taxon>Bacillati</taxon>
        <taxon>Bacillota</taxon>
        <taxon>Tissierellia</taxon>
        <taxon>Tissierellales</taxon>
        <taxon>Tissierellaceae</taxon>
        <taxon>Tissierella</taxon>
    </lineage>
</organism>
<evidence type="ECO:0000313" key="2">
    <source>
        <dbReference type="Proteomes" id="UP000749471"/>
    </source>
</evidence>
<keyword evidence="2" id="KW-1185">Reference proteome</keyword>
<dbReference type="EMBL" id="JAHLPM010000014">
    <property type="protein sequence ID" value="MBU5439322.1"/>
    <property type="molecule type" value="Genomic_DNA"/>
</dbReference>